<dbReference type="Proteomes" id="UP000484076">
    <property type="component" value="Unassembled WGS sequence"/>
</dbReference>
<dbReference type="EMBL" id="WHUT02000004">
    <property type="protein sequence ID" value="NUB44315.1"/>
    <property type="molecule type" value="Genomic_DNA"/>
</dbReference>
<dbReference type="RefSeq" id="WP_174539443.1">
    <property type="nucleotide sequence ID" value="NZ_WHUT02000004.1"/>
</dbReference>
<proteinExistence type="predicted"/>
<dbReference type="InterPro" id="IPR008620">
    <property type="entry name" value="FixH"/>
</dbReference>
<gene>
    <name evidence="1" type="ORF">GEU84_007970</name>
</gene>
<evidence type="ECO:0000313" key="1">
    <source>
        <dbReference type="EMBL" id="NUB44315.1"/>
    </source>
</evidence>
<accession>A0A8X8KMV3</accession>
<keyword evidence="2" id="KW-1185">Reference proteome</keyword>
<organism evidence="1 2">
    <name type="scientific">Fertoeibacter niger</name>
    <dbReference type="NCBI Taxonomy" id="2656921"/>
    <lineage>
        <taxon>Bacteria</taxon>
        <taxon>Pseudomonadati</taxon>
        <taxon>Pseudomonadota</taxon>
        <taxon>Alphaproteobacteria</taxon>
        <taxon>Rhodobacterales</taxon>
        <taxon>Paracoccaceae</taxon>
        <taxon>Fertoeibacter</taxon>
    </lineage>
</organism>
<dbReference type="Pfam" id="PF05751">
    <property type="entry name" value="FixH"/>
    <property type="match status" value="1"/>
</dbReference>
<name>A0A8X8KMV3_9RHOB</name>
<evidence type="ECO:0000313" key="2">
    <source>
        <dbReference type="Proteomes" id="UP000484076"/>
    </source>
</evidence>
<dbReference type="InterPro" id="IPR018037">
    <property type="entry name" value="FixH_proteobacterial"/>
</dbReference>
<comment type="caution">
    <text evidence="1">The sequence shown here is derived from an EMBL/GenBank/DDBJ whole genome shotgun (WGS) entry which is preliminary data.</text>
</comment>
<protein>
    <submittedName>
        <fullName evidence="1">FixH family protein</fullName>
    </submittedName>
</protein>
<dbReference type="AlphaFoldDB" id="A0A8X8KMV3"/>
<sequence>MGELTGRHVLVITVSAFAVIIGVNMTLAYQAVATFPGLEVKNSYIASQSFDADRSAQQGLGWELSSVYSTGALRLTFRDAAGLPAPVQDLRVLVGRTTVARDDARPEFTSADGVFSTPLDLAPGKWMLHVEASAPDGTLFRQRIDLFVKG</sequence>
<reference evidence="1" key="1">
    <citation type="submission" date="2020-05" db="EMBL/GenBank/DDBJ databases">
        <title>Fertoebacter nigrum gen. nov., sp. nov., a new member of the family Rhodobacteraceae.</title>
        <authorList>
            <person name="Szuroczki S."/>
            <person name="Abbaszade G."/>
            <person name="Buni D."/>
            <person name="Schumann P."/>
            <person name="Toth E."/>
        </authorList>
    </citation>
    <scope>NUCLEOTIDE SEQUENCE</scope>
    <source>
        <strain evidence="1">RG-N-1a</strain>
    </source>
</reference>
<dbReference type="PIRSF" id="PIRSF011386">
    <property type="entry name" value="FixH"/>
    <property type="match status" value="1"/>
</dbReference>